<evidence type="ECO:0000313" key="3">
    <source>
        <dbReference type="Proteomes" id="UP000596661"/>
    </source>
</evidence>
<sequence length="237" mass="27291">MSDPMVRPSDLGVNKKLIEKQDPIFGVNSMSTLNRDLFLLENPIPWFVLDCLFQKTRTTSGVKLSLIKLGTSYLGNLISREAGKYQEVEDHKWENKHILDLLRNSLILPSIIAFFAFFFFLRFHERKRDQSDGRTMGPIGRTPSDPWSHHLTEDFFSCDFERGRLSKSAFWAIRESGLAWVGAVVGAGSPWVVSSFGWCDLASRVGSYGWEVFFDRENRKKERVENNERGTLGYREK</sequence>
<dbReference type="Gramene" id="evm.model.07.865">
    <property type="protein sequence ID" value="cds.evm.model.07.865"/>
    <property type="gene ID" value="evm.TU.07.865"/>
</dbReference>
<keyword evidence="1" id="KW-0812">Transmembrane</keyword>
<dbReference type="EMBL" id="UZAU01000649">
    <property type="status" value="NOT_ANNOTATED_CDS"/>
    <property type="molecule type" value="Genomic_DNA"/>
</dbReference>
<name>A0A803Q6T1_CANSA</name>
<keyword evidence="3" id="KW-1185">Reference proteome</keyword>
<dbReference type="Proteomes" id="UP000596661">
    <property type="component" value="Chromosome 7"/>
</dbReference>
<accession>A0A803Q6T1</accession>
<dbReference type="AlphaFoldDB" id="A0A803Q6T1"/>
<reference evidence="2" key="1">
    <citation type="submission" date="2018-11" db="EMBL/GenBank/DDBJ databases">
        <authorList>
            <person name="Grassa J C."/>
        </authorList>
    </citation>
    <scope>NUCLEOTIDE SEQUENCE [LARGE SCALE GENOMIC DNA]</scope>
</reference>
<evidence type="ECO:0000313" key="2">
    <source>
        <dbReference type="EnsemblPlants" id="cds.evm.model.07.865"/>
    </source>
</evidence>
<dbReference type="InterPro" id="IPR004158">
    <property type="entry name" value="DUF247_pln"/>
</dbReference>
<feature type="transmembrane region" description="Helical" evidence="1">
    <location>
        <begin position="101"/>
        <end position="121"/>
    </location>
</feature>
<dbReference type="Pfam" id="PF03140">
    <property type="entry name" value="DUF247"/>
    <property type="match status" value="1"/>
</dbReference>
<proteinExistence type="predicted"/>
<evidence type="ECO:0000256" key="1">
    <source>
        <dbReference type="SAM" id="Phobius"/>
    </source>
</evidence>
<keyword evidence="1" id="KW-0472">Membrane</keyword>
<organism evidence="2 3">
    <name type="scientific">Cannabis sativa</name>
    <name type="common">Hemp</name>
    <name type="synonym">Marijuana</name>
    <dbReference type="NCBI Taxonomy" id="3483"/>
    <lineage>
        <taxon>Eukaryota</taxon>
        <taxon>Viridiplantae</taxon>
        <taxon>Streptophyta</taxon>
        <taxon>Embryophyta</taxon>
        <taxon>Tracheophyta</taxon>
        <taxon>Spermatophyta</taxon>
        <taxon>Magnoliopsida</taxon>
        <taxon>eudicotyledons</taxon>
        <taxon>Gunneridae</taxon>
        <taxon>Pentapetalae</taxon>
        <taxon>rosids</taxon>
        <taxon>fabids</taxon>
        <taxon>Rosales</taxon>
        <taxon>Cannabaceae</taxon>
        <taxon>Cannabis</taxon>
    </lineage>
</organism>
<reference evidence="2" key="2">
    <citation type="submission" date="2021-03" db="UniProtKB">
        <authorList>
            <consortium name="EnsemblPlants"/>
        </authorList>
    </citation>
    <scope>IDENTIFICATION</scope>
</reference>
<protein>
    <submittedName>
        <fullName evidence="2">Uncharacterized protein</fullName>
    </submittedName>
</protein>
<keyword evidence="1" id="KW-1133">Transmembrane helix</keyword>
<dbReference type="EnsemblPlants" id="evm.model.07.865">
    <property type="protein sequence ID" value="cds.evm.model.07.865"/>
    <property type="gene ID" value="evm.TU.07.865"/>
</dbReference>